<dbReference type="CDD" id="cd10027">
    <property type="entry name" value="UDG-F1-like"/>
    <property type="match status" value="1"/>
</dbReference>
<comment type="similarity">
    <text evidence="3 9 11">Belongs to the uracil-DNA glycosylase (UDG) superfamily. UNG family.</text>
</comment>
<keyword evidence="8 9" id="KW-0234">DNA repair</keyword>
<dbReference type="PANTHER" id="PTHR11264:SF0">
    <property type="entry name" value="URACIL-DNA GLYCOSYLASE"/>
    <property type="match status" value="1"/>
</dbReference>
<dbReference type="Proteomes" id="UP001595989">
    <property type="component" value="Unassembled WGS sequence"/>
</dbReference>
<dbReference type="InterPro" id="IPR036895">
    <property type="entry name" value="Uracil-DNA_glycosylase-like_sf"/>
</dbReference>
<dbReference type="InterPro" id="IPR002043">
    <property type="entry name" value="UDG_fam1"/>
</dbReference>
<evidence type="ECO:0000256" key="3">
    <source>
        <dbReference type="ARBA" id="ARBA00008184"/>
    </source>
</evidence>
<evidence type="ECO:0000256" key="11">
    <source>
        <dbReference type="RuleBase" id="RU003780"/>
    </source>
</evidence>
<dbReference type="NCBIfam" id="NF003589">
    <property type="entry name" value="PRK05254.1-2"/>
    <property type="match status" value="1"/>
</dbReference>
<dbReference type="InterPro" id="IPR005122">
    <property type="entry name" value="Uracil-DNA_glycosylase-like"/>
</dbReference>
<keyword evidence="14" id="KW-1185">Reference proteome</keyword>
<dbReference type="NCBIfam" id="NF003591">
    <property type="entry name" value="PRK05254.1-4"/>
    <property type="match status" value="1"/>
</dbReference>
<keyword evidence="6 9" id="KW-0227">DNA damage</keyword>
<dbReference type="PANTHER" id="PTHR11264">
    <property type="entry name" value="URACIL-DNA GLYCOSYLASE"/>
    <property type="match status" value="1"/>
</dbReference>
<feature type="active site" description="Proton acceptor" evidence="9 10">
    <location>
        <position position="63"/>
    </location>
</feature>
<comment type="function">
    <text evidence="2 9 11">Excises uracil residues from the DNA which can arise as a result of misincorporation of dUMP residues by DNA polymerase or due to deamination of cytosine.</text>
</comment>
<evidence type="ECO:0000313" key="14">
    <source>
        <dbReference type="Proteomes" id="UP001595989"/>
    </source>
</evidence>
<comment type="caution">
    <text evidence="13">The sequence shown here is derived from an EMBL/GenBank/DDBJ whole genome shotgun (WGS) entry which is preliminary data.</text>
</comment>
<dbReference type="NCBIfam" id="TIGR00628">
    <property type="entry name" value="ung"/>
    <property type="match status" value="1"/>
</dbReference>
<keyword evidence="9" id="KW-0963">Cytoplasm</keyword>
<dbReference type="HAMAP" id="MF_00148">
    <property type="entry name" value="UDG"/>
    <property type="match status" value="1"/>
</dbReference>
<keyword evidence="7 9" id="KW-0378">Hydrolase</keyword>
<evidence type="ECO:0000313" key="13">
    <source>
        <dbReference type="EMBL" id="MFC4557738.1"/>
    </source>
</evidence>
<protein>
    <recommendedName>
        <fullName evidence="5 9">Uracil-DNA glycosylase</fullName>
        <shortName evidence="9">UDG</shortName>
        <ecNumber evidence="4 9">3.2.2.27</ecNumber>
    </recommendedName>
</protein>
<evidence type="ECO:0000256" key="1">
    <source>
        <dbReference type="ARBA" id="ARBA00001400"/>
    </source>
</evidence>
<comment type="catalytic activity">
    <reaction evidence="1 9 11">
        <text>Hydrolyzes single-stranded DNA or mismatched double-stranded DNA and polynucleotides, releasing free uracil.</text>
        <dbReference type="EC" id="3.2.2.27"/>
    </reaction>
</comment>
<dbReference type="SUPFAM" id="SSF52141">
    <property type="entry name" value="Uracil-DNA glycosylase-like"/>
    <property type="match status" value="1"/>
</dbReference>
<dbReference type="PROSITE" id="PS00130">
    <property type="entry name" value="U_DNA_GLYCOSYLASE"/>
    <property type="match status" value="1"/>
</dbReference>
<name>A0ABV9DI49_9BACI</name>
<dbReference type="EMBL" id="JBHSFU010000004">
    <property type="protein sequence ID" value="MFC4557738.1"/>
    <property type="molecule type" value="Genomic_DNA"/>
</dbReference>
<proteinExistence type="inferred from homology"/>
<reference evidence="14" key="1">
    <citation type="journal article" date="2019" name="Int. J. Syst. Evol. Microbiol.">
        <title>The Global Catalogue of Microorganisms (GCM) 10K type strain sequencing project: providing services to taxonomists for standard genome sequencing and annotation.</title>
        <authorList>
            <consortium name="The Broad Institute Genomics Platform"/>
            <consortium name="The Broad Institute Genome Sequencing Center for Infectious Disease"/>
            <person name="Wu L."/>
            <person name="Ma J."/>
        </authorList>
    </citation>
    <scope>NUCLEOTIDE SEQUENCE [LARGE SCALE GENOMIC DNA]</scope>
    <source>
        <strain evidence="14">CGMCC 4.7426</strain>
    </source>
</reference>
<dbReference type="SMART" id="SM00987">
    <property type="entry name" value="UreE_C"/>
    <property type="match status" value="1"/>
</dbReference>
<dbReference type="GO" id="GO:0004844">
    <property type="term" value="F:uracil DNA N-glycosylase activity"/>
    <property type="evidence" value="ECO:0007669"/>
    <property type="project" value="UniProtKB-EC"/>
</dbReference>
<gene>
    <name evidence="9" type="primary">ung</name>
    <name evidence="13" type="ORF">ACFO3D_05890</name>
</gene>
<dbReference type="NCBIfam" id="NF003588">
    <property type="entry name" value="PRK05254.1-1"/>
    <property type="match status" value="1"/>
</dbReference>
<evidence type="ECO:0000256" key="9">
    <source>
        <dbReference type="HAMAP-Rule" id="MF_00148"/>
    </source>
</evidence>
<dbReference type="RefSeq" id="WP_390293751.1">
    <property type="nucleotide sequence ID" value="NZ_JBHSFU010000004.1"/>
</dbReference>
<feature type="domain" description="Uracil-DNA glycosylase-like" evidence="12">
    <location>
        <begin position="48"/>
        <end position="207"/>
    </location>
</feature>
<organism evidence="13 14">
    <name type="scientific">Virgibacillus kekensis</name>
    <dbReference type="NCBI Taxonomy" id="202261"/>
    <lineage>
        <taxon>Bacteria</taxon>
        <taxon>Bacillati</taxon>
        <taxon>Bacillota</taxon>
        <taxon>Bacilli</taxon>
        <taxon>Bacillales</taxon>
        <taxon>Bacillaceae</taxon>
        <taxon>Virgibacillus</taxon>
    </lineage>
</organism>
<evidence type="ECO:0000256" key="8">
    <source>
        <dbReference type="ARBA" id="ARBA00023204"/>
    </source>
</evidence>
<dbReference type="SMART" id="SM00986">
    <property type="entry name" value="UDG"/>
    <property type="match status" value="1"/>
</dbReference>
<sequence>MDRTTDWNDILTDEFDRPYFQKLQSFLDDAYKNKNVYPERKNLFRALELTPFYRTKVVILGQDPYHGEDQAHGLSFSVKKGMKKPPSLKNIFKELESDLGIEEPEHGCLEGWAEQGVLLLNTVLTVEEGRAGSHQNIGWEEFTNTVIRTLNEKRDPVVFILWGKKAQAKKDLIEEKHYIIKSPHPSPFSARRGFFGSLPFSKVNTILEKHNLSPIDWRL</sequence>
<keyword evidence="13" id="KW-0326">Glycosidase</keyword>
<evidence type="ECO:0000256" key="7">
    <source>
        <dbReference type="ARBA" id="ARBA00022801"/>
    </source>
</evidence>
<dbReference type="Gene3D" id="3.40.470.10">
    <property type="entry name" value="Uracil-DNA glycosylase-like domain"/>
    <property type="match status" value="1"/>
</dbReference>
<evidence type="ECO:0000256" key="2">
    <source>
        <dbReference type="ARBA" id="ARBA00002631"/>
    </source>
</evidence>
<evidence type="ECO:0000259" key="12">
    <source>
        <dbReference type="SMART" id="SM00986"/>
    </source>
</evidence>
<evidence type="ECO:0000256" key="4">
    <source>
        <dbReference type="ARBA" id="ARBA00012030"/>
    </source>
</evidence>
<comment type="subcellular location">
    <subcellularLocation>
        <location evidence="9">Cytoplasm</location>
    </subcellularLocation>
</comment>
<evidence type="ECO:0000256" key="6">
    <source>
        <dbReference type="ARBA" id="ARBA00022763"/>
    </source>
</evidence>
<dbReference type="InterPro" id="IPR018085">
    <property type="entry name" value="Ura-DNA_Glyclase_AS"/>
</dbReference>
<dbReference type="NCBIfam" id="NF003592">
    <property type="entry name" value="PRK05254.1-5"/>
    <property type="match status" value="1"/>
</dbReference>
<accession>A0ABV9DI49</accession>
<evidence type="ECO:0000256" key="10">
    <source>
        <dbReference type="PROSITE-ProRule" id="PRU10072"/>
    </source>
</evidence>
<dbReference type="EC" id="3.2.2.27" evidence="4 9"/>
<dbReference type="Pfam" id="PF03167">
    <property type="entry name" value="UDG"/>
    <property type="match status" value="1"/>
</dbReference>
<evidence type="ECO:0000256" key="5">
    <source>
        <dbReference type="ARBA" id="ARBA00018429"/>
    </source>
</evidence>